<feature type="transmembrane region" description="Helical" evidence="1">
    <location>
        <begin position="6"/>
        <end position="27"/>
    </location>
</feature>
<accession>A0A0E9PIH8</accession>
<name>A0A0E9PIH8_ANGAN</name>
<dbReference type="EMBL" id="GBXM01104692">
    <property type="protein sequence ID" value="JAH03885.1"/>
    <property type="molecule type" value="Transcribed_RNA"/>
</dbReference>
<dbReference type="AlphaFoldDB" id="A0A0E9PIH8"/>
<keyword evidence="1" id="KW-1133">Transmembrane helix</keyword>
<reference evidence="2" key="1">
    <citation type="submission" date="2014-11" db="EMBL/GenBank/DDBJ databases">
        <authorList>
            <person name="Amaro Gonzalez C."/>
        </authorList>
    </citation>
    <scope>NUCLEOTIDE SEQUENCE</scope>
</reference>
<evidence type="ECO:0000256" key="1">
    <source>
        <dbReference type="SAM" id="Phobius"/>
    </source>
</evidence>
<organism evidence="2">
    <name type="scientific">Anguilla anguilla</name>
    <name type="common">European freshwater eel</name>
    <name type="synonym">Muraena anguilla</name>
    <dbReference type="NCBI Taxonomy" id="7936"/>
    <lineage>
        <taxon>Eukaryota</taxon>
        <taxon>Metazoa</taxon>
        <taxon>Chordata</taxon>
        <taxon>Craniata</taxon>
        <taxon>Vertebrata</taxon>
        <taxon>Euteleostomi</taxon>
        <taxon>Actinopterygii</taxon>
        <taxon>Neopterygii</taxon>
        <taxon>Teleostei</taxon>
        <taxon>Anguilliformes</taxon>
        <taxon>Anguillidae</taxon>
        <taxon>Anguilla</taxon>
    </lineage>
</organism>
<keyword evidence="1" id="KW-0812">Transmembrane</keyword>
<protein>
    <submittedName>
        <fullName evidence="2">Uncharacterized protein</fullName>
    </submittedName>
</protein>
<reference evidence="2" key="2">
    <citation type="journal article" date="2015" name="Fish Shellfish Immunol.">
        <title>Early steps in the European eel (Anguilla anguilla)-Vibrio vulnificus interaction in the gills: Role of the RtxA13 toxin.</title>
        <authorList>
            <person name="Callol A."/>
            <person name="Pajuelo D."/>
            <person name="Ebbesson L."/>
            <person name="Teles M."/>
            <person name="MacKenzie S."/>
            <person name="Amaro C."/>
        </authorList>
    </citation>
    <scope>NUCLEOTIDE SEQUENCE</scope>
</reference>
<keyword evidence="1" id="KW-0472">Membrane</keyword>
<proteinExistence type="predicted"/>
<evidence type="ECO:0000313" key="2">
    <source>
        <dbReference type="EMBL" id="JAH03885.1"/>
    </source>
</evidence>
<sequence length="48" mass="5517">MLKLLSPYTLINMFLVFTVFIGSRIFVVRKLRLARPAMFLILAVTKAC</sequence>